<evidence type="ECO:0000313" key="1">
    <source>
        <dbReference type="EMBL" id="KAI0068003.1"/>
    </source>
</evidence>
<dbReference type="EMBL" id="MU277188">
    <property type="protein sequence ID" value="KAI0068003.1"/>
    <property type="molecule type" value="Genomic_DNA"/>
</dbReference>
<accession>A0ACB8THW1</accession>
<proteinExistence type="predicted"/>
<sequence>MPPWNSTKAKVQLRLSVQRLRTLQEKKEAQAKASRRDIAALLEKGKVETARIRTENIINEDIYLELLELLELYCELLIARFGLVEQNTREPDPAVSEGVCSIIHAAPRTELKELQILRDLLMHKYGREFSAAVMENRDGCVSDRVMKKLTVDMPSAELVDAYLTEIAKGYGVQWSATPQPGSSNDDDAGGGGVKEAPLEKPTTLLDTSTAPGAECTGQKTPKLPDIPPTEDEEVKEGTGALPPTAQPAVPPSQQEDEFTLLAKRFEALKKR</sequence>
<protein>
    <submittedName>
        <fullName evidence="1">DUF292-domain-containing protein</fullName>
    </submittedName>
</protein>
<gene>
    <name evidence="1" type="ORF">BV25DRAFT_1896324</name>
</gene>
<reference evidence="1" key="2">
    <citation type="journal article" date="2022" name="New Phytol.">
        <title>Evolutionary transition to the ectomycorrhizal habit in the genomes of a hyperdiverse lineage of mushroom-forming fungi.</title>
        <authorList>
            <person name="Looney B."/>
            <person name="Miyauchi S."/>
            <person name="Morin E."/>
            <person name="Drula E."/>
            <person name="Courty P.E."/>
            <person name="Kohler A."/>
            <person name="Kuo A."/>
            <person name="LaButti K."/>
            <person name="Pangilinan J."/>
            <person name="Lipzen A."/>
            <person name="Riley R."/>
            <person name="Andreopoulos W."/>
            <person name="He G."/>
            <person name="Johnson J."/>
            <person name="Nolan M."/>
            <person name="Tritt A."/>
            <person name="Barry K.W."/>
            <person name="Grigoriev I.V."/>
            <person name="Nagy L.G."/>
            <person name="Hibbett D."/>
            <person name="Henrissat B."/>
            <person name="Matheny P.B."/>
            <person name="Labbe J."/>
            <person name="Martin F.M."/>
        </authorList>
    </citation>
    <scope>NUCLEOTIDE SEQUENCE</scope>
    <source>
        <strain evidence="1">HHB10654</strain>
    </source>
</reference>
<reference evidence="1" key="1">
    <citation type="submission" date="2021-03" db="EMBL/GenBank/DDBJ databases">
        <authorList>
            <consortium name="DOE Joint Genome Institute"/>
            <person name="Ahrendt S."/>
            <person name="Looney B.P."/>
            <person name="Miyauchi S."/>
            <person name="Morin E."/>
            <person name="Drula E."/>
            <person name="Courty P.E."/>
            <person name="Chicoki N."/>
            <person name="Fauchery L."/>
            <person name="Kohler A."/>
            <person name="Kuo A."/>
            <person name="Labutti K."/>
            <person name="Pangilinan J."/>
            <person name="Lipzen A."/>
            <person name="Riley R."/>
            <person name="Andreopoulos W."/>
            <person name="He G."/>
            <person name="Johnson J."/>
            <person name="Barry K.W."/>
            <person name="Grigoriev I.V."/>
            <person name="Nagy L."/>
            <person name="Hibbett D."/>
            <person name="Henrissat B."/>
            <person name="Matheny P.B."/>
            <person name="Labbe J."/>
            <person name="Martin F."/>
        </authorList>
    </citation>
    <scope>NUCLEOTIDE SEQUENCE</scope>
    <source>
        <strain evidence="1">HHB10654</strain>
    </source>
</reference>
<evidence type="ECO:0000313" key="2">
    <source>
        <dbReference type="Proteomes" id="UP000814140"/>
    </source>
</evidence>
<organism evidence="1 2">
    <name type="scientific">Artomyces pyxidatus</name>
    <dbReference type="NCBI Taxonomy" id="48021"/>
    <lineage>
        <taxon>Eukaryota</taxon>
        <taxon>Fungi</taxon>
        <taxon>Dikarya</taxon>
        <taxon>Basidiomycota</taxon>
        <taxon>Agaricomycotina</taxon>
        <taxon>Agaricomycetes</taxon>
        <taxon>Russulales</taxon>
        <taxon>Auriscalpiaceae</taxon>
        <taxon>Artomyces</taxon>
    </lineage>
</organism>
<name>A0ACB8THW1_9AGAM</name>
<dbReference type="Proteomes" id="UP000814140">
    <property type="component" value="Unassembled WGS sequence"/>
</dbReference>
<comment type="caution">
    <text evidence="1">The sequence shown here is derived from an EMBL/GenBank/DDBJ whole genome shotgun (WGS) entry which is preliminary data.</text>
</comment>
<keyword evidence="2" id="KW-1185">Reference proteome</keyword>